<dbReference type="PANTHER" id="PTHR35936:SF25">
    <property type="entry name" value="ABC TRANSPORTER SUBSTRATE-BINDING PROTEIN"/>
    <property type="match status" value="1"/>
</dbReference>
<comment type="caution">
    <text evidence="3">The sequence shown here is derived from an EMBL/GenBank/DDBJ whole genome shotgun (WGS) entry which is preliminary data.</text>
</comment>
<evidence type="ECO:0000259" key="2">
    <source>
        <dbReference type="Pfam" id="PF00497"/>
    </source>
</evidence>
<dbReference type="EMBL" id="JACOFV010000003">
    <property type="protein sequence ID" value="MBC3861340.1"/>
    <property type="molecule type" value="Genomic_DNA"/>
</dbReference>
<dbReference type="Proteomes" id="UP000634011">
    <property type="component" value="Unassembled WGS sequence"/>
</dbReference>
<organism evidence="3 4">
    <name type="scientific">Undibacterium jejuense</name>
    <dbReference type="NCBI Taxonomy" id="1344949"/>
    <lineage>
        <taxon>Bacteria</taxon>
        <taxon>Pseudomonadati</taxon>
        <taxon>Pseudomonadota</taxon>
        <taxon>Betaproteobacteria</taxon>
        <taxon>Burkholderiales</taxon>
        <taxon>Oxalobacteraceae</taxon>
        <taxon>Undibacterium</taxon>
    </lineage>
</organism>
<sequence length="250" mass="28537">MPQAFSQEHLKITLTEQEYPPLISYDTQVGGLLTDMVREAFKLRGVEVTFAAVPNNRAINGLMQGLYDGSYGWTHSPERDAKLLYSAKPIYFLKIVFFQRSNEEYKWEHLIDLSPYNIGITQGNYYSSEFSALTTSGKLKIDPAPSDISNFKKLLLGRIDIFPIDHDVGLYFLKNNFSAEEQRRIKFQNKAISIVPVYLVVRRTLPNAKEFIARFDQGFQQLSDSGQLEKMIEVYKSQLAASSEVQTSKP</sequence>
<proteinExistence type="predicted"/>
<name>A0A923HE04_9BURK</name>
<protein>
    <submittedName>
        <fullName evidence="3">Transporter substrate-binding domain-containing protein</fullName>
    </submittedName>
</protein>
<evidence type="ECO:0000256" key="1">
    <source>
        <dbReference type="ARBA" id="ARBA00022729"/>
    </source>
</evidence>
<dbReference type="Gene3D" id="3.40.190.10">
    <property type="entry name" value="Periplasmic binding protein-like II"/>
    <property type="match status" value="2"/>
</dbReference>
<dbReference type="PANTHER" id="PTHR35936">
    <property type="entry name" value="MEMBRANE-BOUND LYTIC MUREIN TRANSGLYCOSYLASE F"/>
    <property type="match status" value="1"/>
</dbReference>
<keyword evidence="4" id="KW-1185">Reference proteome</keyword>
<dbReference type="Pfam" id="PF00497">
    <property type="entry name" value="SBP_bac_3"/>
    <property type="match status" value="1"/>
</dbReference>
<feature type="domain" description="Solute-binding protein family 3/N-terminal" evidence="2">
    <location>
        <begin position="15"/>
        <end position="235"/>
    </location>
</feature>
<evidence type="ECO:0000313" key="3">
    <source>
        <dbReference type="EMBL" id="MBC3861340.1"/>
    </source>
</evidence>
<dbReference type="AlphaFoldDB" id="A0A923HE04"/>
<reference evidence="3" key="1">
    <citation type="submission" date="2020-08" db="EMBL/GenBank/DDBJ databases">
        <title>Novel species isolated from subtropical streams in China.</title>
        <authorList>
            <person name="Lu H."/>
        </authorList>
    </citation>
    <scope>NUCLEOTIDE SEQUENCE</scope>
    <source>
        <strain evidence="3">KACC 12607</strain>
    </source>
</reference>
<dbReference type="InterPro" id="IPR001638">
    <property type="entry name" value="Solute-binding_3/MltF_N"/>
</dbReference>
<accession>A0A923HE04</accession>
<keyword evidence="1" id="KW-0732">Signal</keyword>
<gene>
    <name evidence="3" type="ORF">H8K32_04450</name>
</gene>
<evidence type="ECO:0000313" key="4">
    <source>
        <dbReference type="Proteomes" id="UP000634011"/>
    </source>
</evidence>
<dbReference type="SUPFAM" id="SSF53850">
    <property type="entry name" value="Periplasmic binding protein-like II"/>
    <property type="match status" value="1"/>
</dbReference>